<accession>A0A8S1X438</accession>
<gene>
    <name evidence="2" type="ORF">PPENT_87.1.T1090040</name>
</gene>
<dbReference type="Proteomes" id="UP000689195">
    <property type="component" value="Unassembled WGS sequence"/>
</dbReference>
<evidence type="ECO:0000313" key="3">
    <source>
        <dbReference type="Proteomes" id="UP000689195"/>
    </source>
</evidence>
<evidence type="ECO:0000256" key="1">
    <source>
        <dbReference type="SAM" id="SignalP"/>
    </source>
</evidence>
<name>A0A8S1X438_9CILI</name>
<feature type="signal peptide" evidence="1">
    <location>
        <begin position="1"/>
        <end position="17"/>
    </location>
</feature>
<dbReference type="OrthoDB" id="288187at2759"/>
<organism evidence="2 3">
    <name type="scientific">Paramecium pentaurelia</name>
    <dbReference type="NCBI Taxonomy" id="43138"/>
    <lineage>
        <taxon>Eukaryota</taxon>
        <taxon>Sar</taxon>
        <taxon>Alveolata</taxon>
        <taxon>Ciliophora</taxon>
        <taxon>Intramacronucleata</taxon>
        <taxon>Oligohymenophorea</taxon>
        <taxon>Peniculida</taxon>
        <taxon>Parameciidae</taxon>
        <taxon>Paramecium</taxon>
    </lineage>
</organism>
<keyword evidence="3" id="KW-1185">Reference proteome</keyword>
<reference evidence="2" key="1">
    <citation type="submission" date="2021-01" db="EMBL/GenBank/DDBJ databases">
        <authorList>
            <consortium name="Genoscope - CEA"/>
            <person name="William W."/>
        </authorList>
    </citation>
    <scope>NUCLEOTIDE SEQUENCE</scope>
</reference>
<feature type="chain" id="PRO_5035723796" description="Transmembrane protein" evidence="1">
    <location>
        <begin position="18"/>
        <end position="2325"/>
    </location>
</feature>
<proteinExistence type="predicted"/>
<protein>
    <recommendedName>
        <fullName evidence="4">Transmembrane protein</fullName>
    </recommendedName>
</protein>
<evidence type="ECO:0008006" key="4">
    <source>
        <dbReference type="Google" id="ProtNLM"/>
    </source>
</evidence>
<sequence>MMIVYLIFLCQSTLCMIDKCLEHQNYQECISSEQVYCMWDYVFEQCNQSDNYLIGCNIYINKIGCISQLGSSIANVIYCKFDGRCQQINDLEKEQCQNNLNRYGCLAIRNPYTICKWEKNQCMSVTGEDINKIQENFNVVYYSSNACQYITNYLVIHHTVLWELLSYQPDLEEEVNQYILNSTKNIDQDLSLLQNSYSRNQIFKQFIFGNKYQIETNRYRLGCNAIDIRDDDDFNILINMSQDTFGVNHLYCKYIEKKINYIIFLDGRCQQVYPTILATTSFIDDNQIQCKQLSYSLCSIYKSKIRKCYIPNINDEYTCVEGESKLDLNSDCMLQHNLEPYYRCEQIKYCYFDINKQYCSDFCYNRKKRTDCLSSGSCLWSGVDENEQNGLLSCMPLYRCNQLGLDINYCKYLQDYCDWQNGKCFQMNEKYAFTLTCEQAFNKYVCLNVQKSDQLCIWYNEKCINFIDYEFKYLYNTLPFVYQMNRNMCINFRMDNFMFDPINYQCVYQIKLQINCNNRMINKYHCYNIVNDLCKWDDYLNQCISIPNSNTYYCNQLSNVSFRVCLNAKVMNPQNNCLYNWDSYSCYEGSSQDNLIQQESDCYNVNIVKQFRQWNQGKCVELSLSDVNSIQCISWRNVNRNVCIMNIFNNQPCIYDEKLKLCYNDIIINNCSQNLNQFACLQSTSKCYYDILNDQCKDASQDMLKELSCNAYVSKLACQNIETQHQKCMWDSYFYECKYYDQVFQYCDQFSLNRQACTSQKASTSIQYHFYNYCQFNQDTLNCDVNNDSLNDCGTNLSINIHRCIQYTTGTCLFDQNKCFDVSNTQSRLDQLYLNELICEQANSDACRLITNPSQGCKFTTLSRFDYIDTRCVNQEFNKSTCAQSTITNLTNKVICSKATDNCYFSSTIGKCQAYTLTSPAYCNTPSISLIGCIQVTVGQCIFQQDQCQYYTDHNTAACELRNYQACITSNYLKCVYNSTLKKCLQQNFDCTKRIDSIYTYSWSTCSMSTQDCYGFNSQCILGHINNVPCDLPGLSQSVCKSLNIYCEFFNGYCQYQIIRSCNEIIDKDECVNNKIKEQYCVFHNNMCFNIIDIDIYQCNQFDYTSFHFCKRYPHCSYDFNTNKCQIMEIPNSLNCLDDNSNDILYQYINNECVQIQSNIPNCLSIQNIQINYNLCQLISDNDNNQCAYDFNTHLCKLTYYSYFKDCSEILTEIQCIFANLICYANYVNTVYHSCTSLSQQTSSKINRYGCIHNEIGSYLFNNDDWTCTSVSLKTDNLKLLQFTNQLNEKACYLLGSAYSPNLYLRWQNKECVKLTFKQAINLSTCINLNKNACLAVSKLNCLWNINDNVCQEDITTQFEVINCEAQITSNSNQLNSQGLCSKISGLRCIQKSTYQGCESLSTTTYKSLFKCTGLGLNREACLMETKLTYCYWRNGICDDANFVLQKCDDDVSEYTCKNITRQFCQWTNSKCSIKIEDFSKCELSNGYFAFCLNNQNLKCKYNKQINQCESFTYTPLECDNTYSKFACRNVINKTCEWNNNQCQELINITSCFSIFNQQSCLLNDRYSCIWDINKGCLEFITDQKVNFFNLPILANKHVCINYSIQETTYTSQFKCTNILNYNQIKDKSSINLGDPIDYIKCQNQITIQNCLQIHTPNTYCQWINNQCIDIKDNSIFSSLSCNNDINIWTCLRIITPSQNCKWSNQKCLNFQENDQQMINININVCINFSQNMVYMNNSCILQDDIHCDSMGVSRFTCVNNQNYACQYINNQCVDFQIQSQYTQCSEIINVSIKACSMIPNLKCQYGNYNNCVNYFDNTQLIGITKFACLNKSGYYYWQSNQCKKLIDINIVCDDDIQVTRQSCVLIKDKLCLFNITNYTCTSIYNPHQLNCSTIGLNKQGCMKVLYEPCIFKDNQCQYFDNFQQSYTSLKNVNQLTCRMLINDYVEYNEIENKCIYQLTKTKCGNLNINACQQLSYCFWNHDFQNCGCTLSTESCYNLSKNDCQKQNSCKYQKNICLLKQCYHLSENQCEGQILNNLKCYLNKFKQCTQASKCEDIIDSYDCQNIYFNGIACLQIINKSQCYSYNNFELICKYSTSCLNQYCIFDEFCRLKQCIDIKEQQECEFTKNCAFINNKCQSIKSCQEVDDPTICNQLIVNNQKCNWQLQNLLDNTKICTSQACQMLGTSSSLCHGNEINNYACVLRNYKCVQCESIQEFCECNSYKGICYYTNNQCSSLLCNDLMTTSICQQSPKCEWSQLLNQCTLLCNFNYQEELCQIRKNECHWNQYKRFCQNGPESIPTLFNSTKANQNYQQHLLLTLLIILYL</sequence>
<keyword evidence="1" id="KW-0732">Signal</keyword>
<evidence type="ECO:0000313" key="2">
    <source>
        <dbReference type="EMBL" id="CAD8195299.1"/>
    </source>
</evidence>
<dbReference type="EMBL" id="CAJJDO010000109">
    <property type="protein sequence ID" value="CAD8195299.1"/>
    <property type="molecule type" value="Genomic_DNA"/>
</dbReference>
<comment type="caution">
    <text evidence="2">The sequence shown here is derived from an EMBL/GenBank/DDBJ whole genome shotgun (WGS) entry which is preliminary data.</text>
</comment>